<dbReference type="STRING" id="768710.DesyoDRAFT_2170"/>
<dbReference type="InterPro" id="IPR029039">
    <property type="entry name" value="Flavoprotein-like_sf"/>
</dbReference>
<keyword evidence="2" id="KW-0288">FMN</keyword>
<dbReference type="SUPFAM" id="SSF52218">
    <property type="entry name" value="Flavoproteins"/>
    <property type="match status" value="1"/>
</dbReference>
<organism evidence="4 5">
    <name type="scientific">Desulfosporosinus youngiae DSM 17734</name>
    <dbReference type="NCBI Taxonomy" id="768710"/>
    <lineage>
        <taxon>Bacteria</taxon>
        <taxon>Bacillati</taxon>
        <taxon>Bacillota</taxon>
        <taxon>Clostridia</taxon>
        <taxon>Eubacteriales</taxon>
        <taxon>Desulfitobacteriaceae</taxon>
        <taxon>Desulfosporosinus</taxon>
    </lineage>
</organism>
<dbReference type="Gene3D" id="3.40.50.360">
    <property type="match status" value="1"/>
</dbReference>
<protein>
    <submittedName>
        <fullName evidence="4">NADPH-dependent FMN reductase</fullName>
    </submittedName>
</protein>
<evidence type="ECO:0000256" key="1">
    <source>
        <dbReference type="ARBA" id="ARBA00022630"/>
    </source>
</evidence>
<dbReference type="PANTHER" id="PTHR43278">
    <property type="entry name" value="NAD(P)H-DEPENDENT FMN-CONTAINING OXIDOREDUCTASE YWQN-RELATED"/>
    <property type="match status" value="1"/>
</dbReference>
<gene>
    <name evidence="4" type="ORF">DesyoDRAFT_2170</name>
</gene>
<dbReference type="AlphaFoldDB" id="H5XUU8"/>
<keyword evidence="1" id="KW-0285">Flavoprotein</keyword>
<dbReference type="RefSeq" id="WP_007782767.1">
    <property type="nucleotide sequence ID" value="NZ_CM001441.1"/>
</dbReference>
<accession>H5XUU8</accession>
<dbReference type="OrthoDB" id="9805976at2"/>
<dbReference type="GO" id="GO:0016491">
    <property type="term" value="F:oxidoreductase activity"/>
    <property type="evidence" value="ECO:0007669"/>
    <property type="project" value="InterPro"/>
</dbReference>
<dbReference type="PANTHER" id="PTHR43278:SF2">
    <property type="entry name" value="IRON-SULFUR FLAVOPROTEIN"/>
    <property type="match status" value="1"/>
</dbReference>
<reference evidence="4 5" key="1">
    <citation type="submission" date="2011-11" db="EMBL/GenBank/DDBJ databases">
        <title>The Noncontiguous Finished genome of Desulfosporosinus youngiae DSM 17734.</title>
        <authorList>
            <consortium name="US DOE Joint Genome Institute (JGI-PGF)"/>
            <person name="Lucas S."/>
            <person name="Han J."/>
            <person name="Lapidus A."/>
            <person name="Cheng J.-F."/>
            <person name="Goodwin L."/>
            <person name="Pitluck S."/>
            <person name="Peters L."/>
            <person name="Ovchinnikova G."/>
            <person name="Lu M."/>
            <person name="Land M.L."/>
            <person name="Hauser L."/>
            <person name="Pester M."/>
            <person name="Spring S."/>
            <person name="Ollivier B."/>
            <person name="Rattei T."/>
            <person name="Klenk H.-P."/>
            <person name="Wagner M."/>
            <person name="Loy A."/>
            <person name="Woyke T.J."/>
        </authorList>
    </citation>
    <scope>NUCLEOTIDE SEQUENCE [LARGE SCALE GENOMIC DNA]</scope>
    <source>
        <strain evidence="4 5">DSM 17734</strain>
    </source>
</reference>
<dbReference type="Proteomes" id="UP000005104">
    <property type="component" value="Chromosome"/>
</dbReference>
<evidence type="ECO:0000259" key="3">
    <source>
        <dbReference type="Pfam" id="PF03358"/>
    </source>
</evidence>
<dbReference type="EMBL" id="CM001441">
    <property type="protein sequence ID" value="EHQ89255.1"/>
    <property type="molecule type" value="Genomic_DNA"/>
</dbReference>
<dbReference type="eggNOG" id="COG0655">
    <property type="taxonomic scope" value="Bacteria"/>
</dbReference>
<proteinExistence type="predicted"/>
<dbReference type="Pfam" id="PF03358">
    <property type="entry name" value="FMN_red"/>
    <property type="match status" value="1"/>
</dbReference>
<evidence type="ECO:0000256" key="2">
    <source>
        <dbReference type="ARBA" id="ARBA00022643"/>
    </source>
</evidence>
<feature type="domain" description="NADPH-dependent FMN reductase-like" evidence="3">
    <location>
        <begin position="1"/>
        <end position="110"/>
    </location>
</feature>
<name>H5XUU8_9FIRM</name>
<dbReference type="InterPro" id="IPR005025">
    <property type="entry name" value="FMN_Rdtase-like_dom"/>
</dbReference>
<evidence type="ECO:0000313" key="4">
    <source>
        <dbReference type="EMBL" id="EHQ89255.1"/>
    </source>
</evidence>
<evidence type="ECO:0000313" key="5">
    <source>
        <dbReference type="Proteomes" id="UP000005104"/>
    </source>
</evidence>
<dbReference type="HOGENOM" id="CLU_050993_6_1_9"/>
<sequence length="178" mass="20080">MKVLILTGSPHSRGTTALLADEVCVGAKDTGHEVIRIETAKLNVHPCLGCYHCRDNDGRCVYDDDMTQIYPHILTADAVVLVTPLYYFGMTAQLKRVIDRFFAINPLLRKTPKRLYLIAACGDKDDWAMDALVIHYQTLCRYLNWQEGGKVLAIGAYTREDLKDSDYPKLARDLGMEL</sequence>
<dbReference type="InterPro" id="IPR051796">
    <property type="entry name" value="ISF_SsuE-like"/>
</dbReference>
<keyword evidence="5" id="KW-1185">Reference proteome</keyword>